<dbReference type="HAMAP" id="MF_00344">
    <property type="entry name" value="GMP_synthase"/>
    <property type="match status" value="1"/>
</dbReference>
<feature type="active site" description="Nucleophile" evidence="11">
    <location>
        <position position="84"/>
    </location>
</feature>
<comment type="function">
    <text evidence="1 11">Catalyzes the synthesis of GMP from XMP.</text>
</comment>
<feature type="domain" description="GMPS ATP-PPase" evidence="13">
    <location>
        <begin position="201"/>
        <end position="393"/>
    </location>
</feature>
<dbReference type="InterPro" id="IPR022310">
    <property type="entry name" value="NAD/GMP_synthase"/>
</dbReference>
<dbReference type="PANTHER" id="PTHR11922:SF2">
    <property type="entry name" value="GMP SYNTHASE [GLUTAMINE-HYDROLYZING]"/>
    <property type="match status" value="1"/>
</dbReference>
<dbReference type="CDD" id="cd01997">
    <property type="entry name" value="GMP_synthase_C"/>
    <property type="match status" value="1"/>
</dbReference>
<evidence type="ECO:0000256" key="3">
    <source>
        <dbReference type="ARBA" id="ARBA00012746"/>
    </source>
</evidence>
<dbReference type="SUPFAM" id="SSF52317">
    <property type="entry name" value="Class I glutamine amidotransferase-like"/>
    <property type="match status" value="1"/>
</dbReference>
<evidence type="ECO:0000256" key="7">
    <source>
        <dbReference type="ARBA" id="ARBA00022749"/>
    </source>
</evidence>
<dbReference type="InterPro" id="IPR022955">
    <property type="entry name" value="GMP_synthase"/>
</dbReference>
<protein>
    <recommendedName>
        <fullName evidence="4 11">GMP synthase [glutamine-hydrolyzing]</fullName>
        <ecNumber evidence="3 11">6.3.5.2</ecNumber>
    </recommendedName>
    <alternativeName>
        <fullName evidence="11">GMP synthetase</fullName>
    </alternativeName>
    <alternativeName>
        <fullName evidence="11">Glutamine amidotransferase</fullName>
    </alternativeName>
</protein>
<dbReference type="FunFam" id="3.30.300.10:FF:000002">
    <property type="entry name" value="GMP synthase [glutamine-hydrolyzing]"/>
    <property type="match status" value="1"/>
</dbReference>
<comment type="subunit">
    <text evidence="11">Homodimer.</text>
</comment>
<dbReference type="PANTHER" id="PTHR11922">
    <property type="entry name" value="GMP SYNTHASE-RELATED"/>
    <property type="match status" value="1"/>
</dbReference>
<sequence>MTQHPDSILIVDFGSQVTQLIARRVREAGVYSEIAPFTSAQEAFERMQPKGVILSGSPASVLDQDSPRVPDIVFESGVPVLGICYGQQTMMEQLGGSVGLGESGEFGRAYIEIDDSCELFDGLWREGETHQVWMSHGDKVTELARGFRVVATSPGAPYAVIADDDRRYYAMQFHPEVVHTPDGARLLANFVRHVCGLSGDWTMAEFRDTKIAEIREQVGDGKVICGLSGGVDSAVAAVLIHEAIGDQLTCVFVDHGLMRAGEAEQVVGLFRNSYNIPLVHVDAETLFLNGLSGVTDPEKKRKFIGKTFIDVFEAEAKKIGGADFLAQGTLYPDVIESISFTGGPSVTIKSHHNVGGLPERMNMKLVEPLRELFKDEVRALGKELGLPEAFVGRHPFPGPGLAIRIPGEVTKERCDILRKADAIYLEEIRNAGLYDAIWQAFAVLLPVRTVGVMGDGRTYDSVLALRAVTSTDGMTAVAFQFPGEFLARVATRIVNEVRGINRVTYDYTSKPPGTIEWE</sequence>
<dbReference type="CDD" id="cd01742">
    <property type="entry name" value="GATase1_GMP_Synthase"/>
    <property type="match status" value="1"/>
</dbReference>
<comment type="pathway">
    <text evidence="2 11">Purine metabolism; GMP biosynthesis; GMP from XMP (L-Gln route): step 1/1.</text>
</comment>
<dbReference type="InterPro" id="IPR029062">
    <property type="entry name" value="Class_I_gatase-like"/>
</dbReference>
<dbReference type="InterPro" id="IPR001674">
    <property type="entry name" value="GMP_synth_C"/>
</dbReference>
<feature type="active site" evidence="11">
    <location>
        <position position="176"/>
    </location>
</feature>
<keyword evidence="15" id="KW-1185">Reference proteome</keyword>
<evidence type="ECO:0000256" key="9">
    <source>
        <dbReference type="ARBA" id="ARBA00022840"/>
    </source>
</evidence>
<dbReference type="SUPFAM" id="SSF54810">
    <property type="entry name" value="GMP synthetase C-terminal dimerisation domain"/>
    <property type="match status" value="1"/>
</dbReference>
<dbReference type="NCBIfam" id="NF000848">
    <property type="entry name" value="PRK00074.1"/>
    <property type="match status" value="1"/>
</dbReference>
<dbReference type="Gene3D" id="3.40.50.620">
    <property type="entry name" value="HUPs"/>
    <property type="match status" value="1"/>
</dbReference>
<gene>
    <name evidence="11 14" type="primary">guaA</name>
    <name evidence="14" type="ORF">G5C33_16600</name>
</gene>
<accession>A0A6G6Y9I7</accession>
<evidence type="ECO:0000256" key="8">
    <source>
        <dbReference type="ARBA" id="ARBA00022755"/>
    </source>
</evidence>
<dbReference type="NCBIfam" id="TIGR00884">
    <property type="entry name" value="guaA_Cterm"/>
    <property type="match status" value="1"/>
</dbReference>
<dbReference type="InterPro" id="IPR017926">
    <property type="entry name" value="GATASE"/>
</dbReference>
<keyword evidence="10 11" id="KW-0315">Glutamine amidotransferase</keyword>
<evidence type="ECO:0000256" key="10">
    <source>
        <dbReference type="ARBA" id="ARBA00022962"/>
    </source>
</evidence>
<feature type="binding site" evidence="12">
    <location>
        <begin position="228"/>
        <end position="234"/>
    </location>
    <ligand>
        <name>ATP</name>
        <dbReference type="ChEBI" id="CHEBI:30616"/>
    </ligand>
</feature>
<dbReference type="GO" id="GO:0005829">
    <property type="term" value="C:cytosol"/>
    <property type="evidence" value="ECO:0007669"/>
    <property type="project" value="TreeGrafter"/>
</dbReference>
<dbReference type="FunFam" id="3.40.50.620:FF:000001">
    <property type="entry name" value="GMP synthase [glutamine-hydrolyzing]"/>
    <property type="match status" value="1"/>
</dbReference>
<proteinExistence type="inferred from homology"/>
<dbReference type="GO" id="GO:0005524">
    <property type="term" value="F:ATP binding"/>
    <property type="evidence" value="ECO:0007669"/>
    <property type="project" value="UniProtKB-UniRule"/>
</dbReference>
<dbReference type="Gene3D" id="3.30.300.10">
    <property type="match status" value="1"/>
</dbReference>
<evidence type="ECO:0000313" key="14">
    <source>
        <dbReference type="EMBL" id="QIG81236.1"/>
    </source>
</evidence>
<dbReference type="FunFam" id="3.40.50.880:FF:000001">
    <property type="entry name" value="GMP synthase [glutamine-hydrolyzing]"/>
    <property type="match status" value="1"/>
</dbReference>
<evidence type="ECO:0000256" key="4">
    <source>
        <dbReference type="ARBA" id="ARBA00021562"/>
    </source>
</evidence>
<dbReference type="KEGG" id="spzr:G5C33_16600"/>
<dbReference type="EC" id="6.3.5.2" evidence="3 11"/>
<dbReference type="InterPro" id="IPR014729">
    <property type="entry name" value="Rossmann-like_a/b/a_fold"/>
</dbReference>
<dbReference type="Pfam" id="PF00958">
    <property type="entry name" value="GMP_synt_C"/>
    <property type="match status" value="1"/>
</dbReference>
<dbReference type="InterPro" id="IPR004739">
    <property type="entry name" value="GMP_synth_GATase"/>
</dbReference>
<dbReference type="Pfam" id="PF02540">
    <property type="entry name" value="NAD_synthase"/>
    <property type="match status" value="1"/>
</dbReference>
<dbReference type="PROSITE" id="PS51553">
    <property type="entry name" value="GMPS_ATP_PPASE"/>
    <property type="match status" value="1"/>
</dbReference>
<evidence type="ECO:0000256" key="1">
    <source>
        <dbReference type="ARBA" id="ARBA00002332"/>
    </source>
</evidence>
<dbReference type="NCBIfam" id="TIGR00888">
    <property type="entry name" value="guaA_Nterm"/>
    <property type="match status" value="1"/>
</dbReference>
<keyword evidence="6 11" id="KW-0547">Nucleotide-binding</keyword>
<dbReference type="InterPro" id="IPR025777">
    <property type="entry name" value="GMPS_ATP_PPase_dom"/>
</dbReference>
<feature type="active site" evidence="11">
    <location>
        <position position="174"/>
    </location>
</feature>
<evidence type="ECO:0000256" key="2">
    <source>
        <dbReference type="ARBA" id="ARBA00005153"/>
    </source>
</evidence>
<dbReference type="Gene3D" id="3.40.50.880">
    <property type="match status" value="1"/>
</dbReference>
<keyword evidence="7 11" id="KW-0332">GMP biosynthesis</keyword>
<dbReference type="UniPathway" id="UPA00189">
    <property type="reaction ID" value="UER00296"/>
</dbReference>
<dbReference type="RefSeq" id="WP_165328166.1">
    <property type="nucleotide sequence ID" value="NZ_CP049109.1"/>
</dbReference>
<evidence type="ECO:0000256" key="11">
    <source>
        <dbReference type="HAMAP-Rule" id="MF_00344"/>
    </source>
</evidence>
<keyword evidence="8 11" id="KW-0658">Purine biosynthesis</keyword>
<dbReference type="AlphaFoldDB" id="A0A6G6Y9I7"/>
<dbReference type="PROSITE" id="PS51273">
    <property type="entry name" value="GATASE_TYPE_1"/>
    <property type="match status" value="1"/>
</dbReference>
<evidence type="ECO:0000256" key="5">
    <source>
        <dbReference type="ARBA" id="ARBA00022598"/>
    </source>
</evidence>
<organism evidence="14 15">
    <name type="scientific">Stakelama tenebrarum</name>
    <dbReference type="NCBI Taxonomy" id="2711215"/>
    <lineage>
        <taxon>Bacteria</taxon>
        <taxon>Pseudomonadati</taxon>
        <taxon>Pseudomonadota</taxon>
        <taxon>Alphaproteobacteria</taxon>
        <taxon>Sphingomonadales</taxon>
        <taxon>Sphingomonadaceae</taxon>
        <taxon>Stakelama</taxon>
    </lineage>
</organism>
<reference evidence="14 15" key="1">
    <citation type="submission" date="2020-02" db="EMBL/GenBank/DDBJ databases">
        <authorList>
            <person name="Zheng R.K."/>
            <person name="Sun C.M."/>
        </authorList>
    </citation>
    <scope>NUCLEOTIDE SEQUENCE [LARGE SCALE GENOMIC DNA]</scope>
    <source>
        <strain evidence="15">zrk23</strain>
    </source>
</reference>
<evidence type="ECO:0000313" key="15">
    <source>
        <dbReference type="Proteomes" id="UP000501568"/>
    </source>
</evidence>
<dbReference type="Pfam" id="PF00117">
    <property type="entry name" value="GATase"/>
    <property type="match status" value="1"/>
</dbReference>
<keyword evidence="5 11" id="KW-0436">Ligase</keyword>
<name>A0A6G6Y9I7_9SPHN</name>
<evidence type="ECO:0000259" key="13">
    <source>
        <dbReference type="PROSITE" id="PS51553"/>
    </source>
</evidence>
<evidence type="ECO:0000256" key="12">
    <source>
        <dbReference type="PROSITE-ProRule" id="PRU00886"/>
    </source>
</evidence>
<comment type="catalytic activity">
    <reaction evidence="11">
        <text>XMP + L-glutamine + ATP + H2O = GMP + L-glutamate + AMP + diphosphate + 2 H(+)</text>
        <dbReference type="Rhea" id="RHEA:11680"/>
        <dbReference type="ChEBI" id="CHEBI:15377"/>
        <dbReference type="ChEBI" id="CHEBI:15378"/>
        <dbReference type="ChEBI" id="CHEBI:29985"/>
        <dbReference type="ChEBI" id="CHEBI:30616"/>
        <dbReference type="ChEBI" id="CHEBI:33019"/>
        <dbReference type="ChEBI" id="CHEBI:57464"/>
        <dbReference type="ChEBI" id="CHEBI:58115"/>
        <dbReference type="ChEBI" id="CHEBI:58359"/>
        <dbReference type="ChEBI" id="CHEBI:456215"/>
        <dbReference type="EC" id="6.3.5.2"/>
    </reaction>
</comment>
<dbReference type="PRINTS" id="PR00096">
    <property type="entry name" value="GATASE"/>
</dbReference>
<keyword evidence="9 11" id="KW-0067">ATP-binding</keyword>
<dbReference type="Proteomes" id="UP000501568">
    <property type="component" value="Chromosome"/>
</dbReference>
<dbReference type="GO" id="GO:0003921">
    <property type="term" value="F:GMP synthase activity"/>
    <property type="evidence" value="ECO:0007669"/>
    <property type="project" value="InterPro"/>
</dbReference>
<dbReference type="SUPFAM" id="SSF52402">
    <property type="entry name" value="Adenine nucleotide alpha hydrolases-like"/>
    <property type="match status" value="1"/>
</dbReference>
<dbReference type="EMBL" id="CP049109">
    <property type="protein sequence ID" value="QIG81236.1"/>
    <property type="molecule type" value="Genomic_DNA"/>
</dbReference>
<evidence type="ECO:0000256" key="6">
    <source>
        <dbReference type="ARBA" id="ARBA00022741"/>
    </source>
</evidence>